<dbReference type="Proteomes" id="UP000230790">
    <property type="component" value="Unassembled WGS sequence"/>
</dbReference>
<dbReference type="InterPro" id="IPR024529">
    <property type="entry name" value="ECF_trnsprt_substrate-spec"/>
</dbReference>
<proteinExistence type="predicted"/>
<keyword evidence="1" id="KW-0472">Membrane</keyword>
<dbReference type="EMBL" id="PGTN01000008">
    <property type="protein sequence ID" value="PJF48699.1"/>
    <property type="molecule type" value="Genomic_DNA"/>
</dbReference>
<feature type="transmembrane region" description="Helical" evidence="1">
    <location>
        <begin position="16"/>
        <end position="37"/>
    </location>
</feature>
<keyword evidence="1" id="KW-1133">Transmembrane helix</keyword>
<feature type="transmembrane region" description="Helical" evidence="1">
    <location>
        <begin position="84"/>
        <end position="105"/>
    </location>
</feature>
<dbReference type="Gene3D" id="1.10.1760.20">
    <property type="match status" value="1"/>
</dbReference>
<evidence type="ECO:0000256" key="1">
    <source>
        <dbReference type="SAM" id="Phobius"/>
    </source>
</evidence>
<keyword evidence="1" id="KW-0812">Transmembrane</keyword>
<dbReference type="GO" id="GO:0022857">
    <property type="term" value="F:transmembrane transporter activity"/>
    <property type="evidence" value="ECO:0007669"/>
    <property type="project" value="InterPro"/>
</dbReference>
<feature type="transmembrane region" description="Helical" evidence="1">
    <location>
        <begin position="49"/>
        <end position="78"/>
    </location>
</feature>
<feature type="transmembrane region" description="Helical" evidence="1">
    <location>
        <begin position="117"/>
        <end position="143"/>
    </location>
</feature>
<organism evidence="2 3">
    <name type="scientific">Candidatus Thermofonsia Clade 3 bacterium</name>
    <dbReference type="NCBI Taxonomy" id="2364212"/>
    <lineage>
        <taxon>Bacteria</taxon>
        <taxon>Bacillati</taxon>
        <taxon>Chloroflexota</taxon>
        <taxon>Candidatus Thermofontia</taxon>
        <taxon>Candidatus Thermofonsia Clade 3</taxon>
    </lineage>
</organism>
<name>A0A2M8QFY0_9CHLR</name>
<dbReference type="AlphaFoldDB" id="A0A2M8QFY0"/>
<evidence type="ECO:0000313" key="2">
    <source>
        <dbReference type="EMBL" id="PJF48699.1"/>
    </source>
</evidence>
<protein>
    <submittedName>
        <fullName evidence="2">ECF transporter S component</fullName>
    </submittedName>
</protein>
<comment type="caution">
    <text evidence="2">The sequence shown here is derived from an EMBL/GenBank/DDBJ whole genome shotgun (WGS) entry which is preliminary data.</text>
</comment>
<feature type="transmembrane region" description="Helical" evidence="1">
    <location>
        <begin position="155"/>
        <end position="177"/>
    </location>
</feature>
<accession>A0A2M8QFY0</accession>
<reference evidence="2 3" key="1">
    <citation type="submission" date="2017-11" db="EMBL/GenBank/DDBJ databases">
        <title>Evolution of Phototrophy in the Chloroflexi Phylum Driven by Horizontal Gene Transfer.</title>
        <authorList>
            <person name="Ward L.M."/>
            <person name="Hemp J."/>
            <person name="Shih P.M."/>
            <person name="Mcglynn S.E."/>
            <person name="Fischer W."/>
        </authorList>
    </citation>
    <scope>NUCLEOTIDE SEQUENCE [LARGE SCALE GENOMIC DNA]</scope>
    <source>
        <strain evidence="2">JP3_7</strain>
    </source>
</reference>
<gene>
    <name evidence="2" type="ORF">CUN48_02270</name>
</gene>
<evidence type="ECO:0000313" key="3">
    <source>
        <dbReference type="Proteomes" id="UP000230790"/>
    </source>
</evidence>
<dbReference type="Pfam" id="PF12822">
    <property type="entry name" value="ECF_trnsprt"/>
    <property type="match status" value="1"/>
</dbReference>
<sequence length="186" mass="18556">MLSTSSHPWSVNTRTVVLAAVFGAMVVALQVVGIGSIPVPNLSGAMTTLLIPVILGAIIGGPLVGLFAGLIMGVLYLILPATAAFGPITLIVPRLVFALVAWAVFRALKRAEGDTTNTVVASAAAGAAGALTNTVTAVGIAILLGQVPASIIPAILPQALIELVGCAVLIPIVVAAVESALRARAA</sequence>